<keyword evidence="3" id="KW-1185">Reference proteome</keyword>
<evidence type="ECO:0000259" key="1">
    <source>
        <dbReference type="Pfam" id="PF00156"/>
    </source>
</evidence>
<protein>
    <submittedName>
        <fullName evidence="2">Phosphoribosyltransferase domain-containing protein</fullName>
    </submittedName>
</protein>
<evidence type="ECO:0000313" key="2">
    <source>
        <dbReference type="EMBL" id="WXA99533.1"/>
    </source>
</evidence>
<dbReference type="SUPFAM" id="SSF53271">
    <property type="entry name" value="PRTase-like"/>
    <property type="match status" value="1"/>
</dbReference>
<organism evidence="2 3">
    <name type="scientific">Pendulispora brunnea</name>
    <dbReference type="NCBI Taxonomy" id="2905690"/>
    <lineage>
        <taxon>Bacteria</taxon>
        <taxon>Pseudomonadati</taxon>
        <taxon>Myxococcota</taxon>
        <taxon>Myxococcia</taxon>
        <taxon>Myxococcales</taxon>
        <taxon>Sorangiineae</taxon>
        <taxon>Pendulisporaceae</taxon>
        <taxon>Pendulispora</taxon>
    </lineage>
</organism>
<sequence>MKVTEIEAPKGTVPDRPTLALTYDHFDQWIESLQPALLAEHFTMVIGILRGGAPLALMVSHATGAHVAFLRYDRQTRAVAWDSALPLPARGSKVLLCEDIAGYGFTLRDCIAFLERHGLVIKTLTGVVDDRSVTRPDFAIDARGYAPLFPWERQAHTEQHRADWSLAPDGYARKMREDHEYATYAIDLDGILLPDVPKSRYDEDLDAALRERDELLPFEVFPHIDLASVRLIITGRPEIDRARTEAWLARHGFSHMEIEMRVMDLHDETPSGAAAHKAAAALRRGITHFIESEAVQALQIAQLAPLLRVIWWDPYTQTGTLVGAHAWTPSSPG</sequence>
<accession>A0ABZ2KQD9</accession>
<dbReference type="CDD" id="cd06223">
    <property type="entry name" value="PRTases_typeI"/>
    <property type="match status" value="1"/>
</dbReference>
<dbReference type="EMBL" id="CP089982">
    <property type="protein sequence ID" value="WXA99533.1"/>
    <property type="molecule type" value="Genomic_DNA"/>
</dbReference>
<dbReference type="Gene3D" id="3.40.50.2020">
    <property type="match status" value="1"/>
</dbReference>
<dbReference type="InterPro" id="IPR029057">
    <property type="entry name" value="PRTase-like"/>
</dbReference>
<dbReference type="Pfam" id="PF00156">
    <property type="entry name" value="Pribosyltran"/>
    <property type="match status" value="1"/>
</dbReference>
<dbReference type="InterPro" id="IPR000836">
    <property type="entry name" value="PRTase_dom"/>
</dbReference>
<dbReference type="Proteomes" id="UP001379533">
    <property type="component" value="Chromosome"/>
</dbReference>
<feature type="domain" description="Phosphoribosyltransferase" evidence="1">
    <location>
        <begin position="38"/>
        <end position="137"/>
    </location>
</feature>
<dbReference type="GO" id="GO:0016757">
    <property type="term" value="F:glycosyltransferase activity"/>
    <property type="evidence" value="ECO:0007669"/>
    <property type="project" value="UniProtKB-KW"/>
</dbReference>
<proteinExistence type="predicted"/>
<name>A0ABZ2KQD9_9BACT</name>
<reference evidence="2 3" key="1">
    <citation type="submission" date="2021-12" db="EMBL/GenBank/DDBJ databases">
        <title>Discovery of the Pendulisporaceae a myxobacterial family with distinct sporulation behavior and unique specialized metabolism.</title>
        <authorList>
            <person name="Garcia R."/>
            <person name="Popoff A."/>
            <person name="Bader C.D."/>
            <person name="Loehr J."/>
            <person name="Walesch S."/>
            <person name="Walt C."/>
            <person name="Boldt J."/>
            <person name="Bunk B."/>
            <person name="Haeckl F.J.F.P.J."/>
            <person name="Gunesch A.P."/>
            <person name="Birkelbach J."/>
            <person name="Nuebel U."/>
            <person name="Pietschmann T."/>
            <person name="Bach T."/>
            <person name="Mueller R."/>
        </authorList>
    </citation>
    <scope>NUCLEOTIDE SEQUENCE [LARGE SCALE GENOMIC DNA]</scope>
    <source>
        <strain evidence="2 3">MSr12523</strain>
    </source>
</reference>
<keyword evidence="2" id="KW-0328">Glycosyltransferase</keyword>
<evidence type="ECO:0000313" key="3">
    <source>
        <dbReference type="Proteomes" id="UP001379533"/>
    </source>
</evidence>
<dbReference type="RefSeq" id="WP_394850172.1">
    <property type="nucleotide sequence ID" value="NZ_CP089982.1"/>
</dbReference>
<keyword evidence="2" id="KW-0808">Transferase</keyword>
<gene>
    <name evidence="2" type="ORF">LZC95_22280</name>
</gene>